<reference evidence="3 4" key="1">
    <citation type="submission" date="2016-09" db="EMBL/GenBank/DDBJ databases">
        <title>Complete genome of Desulfosporosinus sp. OL.</title>
        <authorList>
            <person name="Mardanov A."/>
            <person name="Beletsky A."/>
            <person name="Panova A."/>
            <person name="Karnachuk O."/>
            <person name="Ravin N."/>
        </authorList>
    </citation>
    <scope>NUCLEOTIDE SEQUENCE [LARGE SCALE GENOMIC DNA]</scope>
    <source>
        <strain evidence="3 4">OL</strain>
    </source>
</reference>
<name>A0A1Q8QLX6_9FIRM</name>
<evidence type="ECO:0000259" key="2">
    <source>
        <dbReference type="Pfam" id="PF20766"/>
    </source>
</evidence>
<dbReference type="Pfam" id="PF04289">
    <property type="entry name" value="DUF447_N"/>
    <property type="match status" value="1"/>
</dbReference>
<dbReference type="Proteomes" id="UP000186102">
    <property type="component" value="Unassembled WGS sequence"/>
</dbReference>
<evidence type="ECO:0000313" key="3">
    <source>
        <dbReference type="EMBL" id="OLN28340.1"/>
    </source>
</evidence>
<protein>
    <submittedName>
        <fullName evidence="3">DUF447 family protein</fullName>
    </submittedName>
</protein>
<sequence length="205" mass="22784">MILETILSSISVDGIVNFAPMGMHLPDTDPGRSPVKRIVFRLYPGSQTYENLKATGQGVINFTDDVLVFVETALYSGCPPFVPSQKVRPPSMAHARTIWEFTVTCFDPSTEPAFLEGKIEHREQKGGFEGFCRAQGAVLEAAIAATRWQWLPIGKIIESWPLWLEVVEKTGGNREQHAFNKVGNFLGEKGIQVPRIPWDGRKASL</sequence>
<evidence type="ECO:0000313" key="4">
    <source>
        <dbReference type="Proteomes" id="UP000186102"/>
    </source>
</evidence>
<dbReference type="InterPro" id="IPR012349">
    <property type="entry name" value="Split_barrel_FMN-bd"/>
</dbReference>
<accession>A0A1Q8QLX6</accession>
<keyword evidence="4" id="KW-1185">Reference proteome</keyword>
<dbReference type="InterPro" id="IPR049288">
    <property type="entry name" value="DUF447_C"/>
</dbReference>
<feature type="domain" description="DUF447" evidence="1">
    <location>
        <begin position="4"/>
        <end position="123"/>
    </location>
</feature>
<evidence type="ECO:0000259" key="1">
    <source>
        <dbReference type="Pfam" id="PF04289"/>
    </source>
</evidence>
<dbReference type="InterPro" id="IPR007386">
    <property type="entry name" value="DUF447_N"/>
</dbReference>
<dbReference type="EMBL" id="MLBF01000044">
    <property type="protein sequence ID" value="OLN28340.1"/>
    <property type="molecule type" value="Genomic_DNA"/>
</dbReference>
<dbReference type="AlphaFoldDB" id="A0A1Q8QLX6"/>
<dbReference type="SUPFAM" id="SSF50475">
    <property type="entry name" value="FMN-binding split barrel"/>
    <property type="match status" value="1"/>
</dbReference>
<dbReference type="Gene3D" id="2.30.110.10">
    <property type="entry name" value="Electron Transport, Fmn-binding Protein, Chain A"/>
    <property type="match status" value="1"/>
</dbReference>
<proteinExistence type="predicted"/>
<comment type="caution">
    <text evidence="3">The sequence shown here is derived from an EMBL/GenBank/DDBJ whole genome shotgun (WGS) entry which is preliminary data.</text>
</comment>
<dbReference type="STRING" id="1888891.DSOL_4115"/>
<feature type="domain" description="DUF447" evidence="2">
    <location>
        <begin position="133"/>
        <end position="182"/>
    </location>
</feature>
<dbReference type="Pfam" id="PF20766">
    <property type="entry name" value="DUF447_C"/>
    <property type="match status" value="1"/>
</dbReference>
<organism evidence="3 4">
    <name type="scientific">Desulfosporosinus metallidurans</name>
    <dbReference type="NCBI Taxonomy" id="1888891"/>
    <lineage>
        <taxon>Bacteria</taxon>
        <taxon>Bacillati</taxon>
        <taxon>Bacillota</taxon>
        <taxon>Clostridia</taxon>
        <taxon>Eubacteriales</taxon>
        <taxon>Desulfitobacteriaceae</taxon>
        <taxon>Desulfosporosinus</taxon>
    </lineage>
</organism>
<dbReference type="Gene3D" id="1.20.58.290">
    <property type="entry name" value="Hypothetical membrane protein ta0354_69_121"/>
    <property type="match status" value="1"/>
</dbReference>
<gene>
    <name evidence="3" type="ORF">DSOL_4115</name>
</gene>